<dbReference type="CDD" id="cd17473">
    <property type="entry name" value="MFS_arabinose_efflux_permease_like"/>
    <property type="match status" value="1"/>
</dbReference>
<evidence type="ECO:0000256" key="6">
    <source>
        <dbReference type="SAM" id="Phobius"/>
    </source>
</evidence>
<evidence type="ECO:0000256" key="3">
    <source>
        <dbReference type="ARBA" id="ARBA00022692"/>
    </source>
</evidence>
<comment type="subcellular location">
    <subcellularLocation>
        <location evidence="1">Cell membrane</location>
        <topology evidence="1">Multi-pass membrane protein</topology>
    </subcellularLocation>
</comment>
<evidence type="ECO:0000259" key="7">
    <source>
        <dbReference type="PROSITE" id="PS50850"/>
    </source>
</evidence>
<evidence type="ECO:0000256" key="4">
    <source>
        <dbReference type="ARBA" id="ARBA00022989"/>
    </source>
</evidence>
<feature type="transmembrane region" description="Helical" evidence="6">
    <location>
        <begin position="238"/>
        <end position="259"/>
    </location>
</feature>
<feature type="transmembrane region" description="Helical" evidence="6">
    <location>
        <begin position="45"/>
        <end position="65"/>
    </location>
</feature>
<evidence type="ECO:0000256" key="2">
    <source>
        <dbReference type="ARBA" id="ARBA00022475"/>
    </source>
</evidence>
<dbReference type="AlphaFoldDB" id="A0A512B1T1"/>
<feature type="transmembrane region" description="Helical" evidence="6">
    <location>
        <begin position="266"/>
        <end position="286"/>
    </location>
</feature>
<dbReference type="Gene3D" id="1.20.1250.20">
    <property type="entry name" value="MFS general substrate transporter like domains"/>
    <property type="match status" value="1"/>
</dbReference>
<accession>A0A512B1T1</accession>
<feature type="transmembrane region" description="Helical" evidence="6">
    <location>
        <begin position="102"/>
        <end position="124"/>
    </location>
</feature>
<dbReference type="InterPro" id="IPR036259">
    <property type="entry name" value="MFS_trans_sf"/>
</dbReference>
<feature type="transmembrane region" description="Helical" evidence="6">
    <location>
        <begin position="77"/>
        <end position="96"/>
    </location>
</feature>
<dbReference type="PANTHER" id="PTHR43124:SF3">
    <property type="entry name" value="CHLORAMPHENICOL EFFLUX PUMP RV0191"/>
    <property type="match status" value="1"/>
</dbReference>
<evidence type="ECO:0000313" key="8">
    <source>
        <dbReference type="EMBL" id="GEO05757.1"/>
    </source>
</evidence>
<feature type="transmembrane region" description="Helical" evidence="6">
    <location>
        <begin position="358"/>
        <end position="380"/>
    </location>
</feature>
<keyword evidence="5 6" id="KW-0472">Membrane</keyword>
<feature type="transmembrane region" description="Helical" evidence="6">
    <location>
        <begin position="136"/>
        <end position="158"/>
    </location>
</feature>
<dbReference type="RefSeq" id="WP_146900443.1">
    <property type="nucleotide sequence ID" value="NZ_BJYS01000027.1"/>
</dbReference>
<keyword evidence="3 6" id="KW-0812">Transmembrane</keyword>
<feature type="transmembrane region" description="Helical" evidence="6">
    <location>
        <begin position="164"/>
        <end position="184"/>
    </location>
</feature>
<keyword evidence="4 6" id="KW-1133">Transmembrane helix</keyword>
<evidence type="ECO:0000256" key="5">
    <source>
        <dbReference type="ARBA" id="ARBA00023136"/>
    </source>
</evidence>
<keyword evidence="9" id="KW-1185">Reference proteome</keyword>
<dbReference type="GO" id="GO:0022857">
    <property type="term" value="F:transmembrane transporter activity"/>
    <property type="evidence" value="ECO:0007669"/>
    <property type="project" value="InterPro"/>
</dbReference>
<organism evidence="8 9">
    <name type="scientific">Adhaeribacter aerolatus</name>
    <dbReference type="NCBI Taxonomy" id="670289"/>
    <lineage>
        <taxon>Bacteria</taxon>
        <taxon>Pseudomonadati</taxon>
        <taxon>Bacteroidota</taxon>
        <taxon>Cytophagia</taxon>
        <taxon>Cytophagales</taxon>
        <taxon>Hymenobacteraceae</taxon>
        <taxon>Adhaeribacter</taxon>
    </lineage>
</organism>
<feature type="domain" description="Major facilitator superfamily (MFS) profile" evidence="7">
    <location>
        <begin position="8"/>
        <end position="384"/>
    </location>
</feature>
<gene>
    <name evidence="8" type="ORF">AAE02nite_34210</name>
</gene>
<dbReference type="GO" id="GO:0005886">
    <property type="term" value="C:plasma membrane"/>
    <property type="evidence" value="ECO:0007669"/>
    <property type="project" value="UniProtKB-SubCell"/>
</dbReference>
<evidence type="ECO:0000313" key="9">
    <source>
        <dbReference type="Proteomes" id="UP000321532"/>
    </source>
</evidence>
<keyword evidence="2" id="KW-1003">Cell membrane</keyword>
<evidence type="ECO:0000256" key="1">
    <source>
        <dbReference type="ARBA" id="ARBA00004651"/>
    </source>
</evidence>
<dbReference type="SUPFAM" id="SSF103473">
    <property type="entry name" value="MFS general substrate transporter"/>
    <property type="match status" value="1"/>
</dbReference>
<name>A0A512B1T1_9BACT</name>
<dbReference type="PANTHER" id="PTHR43124">
    <property type="entry name" value="PURINE EFFLUX PUMP PBUE"/>
    <property type="match status" value="1"/>
</dbReference>
<comment type="caution">
    <text evidence="8">The sequence shown here is derived from an EMBL/GenBank/DDBJ whole genome shotgun (WGS) entry which is preliminary data.</text>
</comment>
<dbReference type="InterPro" id="IPR050189">
    <property type="entry name" value="MFS_Efflux_Transporters"/>
</dbReference>
<feature type="transmembrane region" description="Helical" evidence="6">
    <location>
        <begin position="204"/>
        <end position="226"/>
    </location>
</feature>
<feature type="transmembrane region" description="Helical" evidence="6">
    <location>
        <begin position="292"/>
        <end position="312"/>
    </location>
</feature>
<dbReference type="EMBL" id="BJYS01000027">
    <property type="protein sequence ID" value="GEO05757.1"/>
    <property type="molecule type" value="Genomic_DNA"/>
</dbReference>
<dbReference type="Pfam" id="PF07690">
    <property type="entry name" value="MFS_1"/>
    <property type="match status" value="1"/>
</dbReference>
<dbReference type="PROSITE" id="PS50850">
    <property type="entry name" value="MFS"/>
    <property type="match status" value="1"/>
</dbReference>
<dbReference type="OrthoDB" id="9812221at2"/>
<dbReference type="InterPro" id="IPR011701">
    <property type="entry name" value="MFS"/>
</dbReference>
<sequence length="393" mass="43184">MNNSQWKLKLTLLLVSSLTIMSVITISPAIPQMAEAFKEVKNAAFLVKLVLTLPALMIAICSPITGRFIDRYGRLKILWVSLVLYAGAGASGFFLHNLYYLLISRALLGIAVGMSMPIVITLIADYFEGQERQKFVGIQIAFMSLGGILFIGLGGILADLGWRYPFLLYLFSLVVLPLSILFLYEPVVVAKDHQAKSLVKSPGLIWLLFLNTMFLWIIFFLIPVQIPFYLRAMGIDKNALAGAAIAISTAFSAVSSFSFAKIKDRFSALFIFSMGYLLMAGGFALLSIASTYVLVLLAMMLTGLGMGMMIPNTNMWVMKIAPAEIRGKEIGKLTTFWFLGQFLSPVIIYPVLNILSLPATFMLAASLLFLLSIGFLLPLLSRTSKTTPGLPAR</sequence>
<dbReference type="InterPro" id="IPR020846">
    <property type="entry name" value="MFS_dom"/>
</dbReference>
<feature type="transmembrane region" description="Helical" evidence="6">
    <location>
        <begin position="333"/>
        <end position="352"/>
    </location>
</feature>
<dbReference type="Proteomes" id="UP000321532">
    <property type="component" value="Unassembled WGS sequence"/>
</dbReference>
<reference evidence="8 9" key="1">
    <citation type="submission" date="2019-07" db="EMBL/GenBank/DDBJ databases">
        <title>Whole genome shotgun sequence of Adhaeribacter aerolatus NBRC 106133.</title>
        <authorList>
            <person name="Hosoyama A."/>
            <person name="Uohara A."/>
            <person name="Ohji S."/>
            <person name="Ichikawa N."/>
        </authorList>
    </citation>
    <scope>NUCLEOTIDE SEQUENCE [LARGE SCALE GENOMIC DNA]</scope>
    <source>
        <strain evidence="8 9">NBRC 106133</strain>
    </source>
</reference>
<proteinExistence type="predicted"/>
<protein>
    <submittedName>
        <fullName evidence="8">MFS transporter</fullName>
    </submittedName>
</protein>